<evidence type="ECO:0000313" key="3">
    <source>
        <dbReference type="Proteomes" id="UP000184444"/>
    </source>
</evidence>
<dbReference type="STRING" id="53463.SAMN05444389_11410"/>
<dbReference type="GO" id="GO:0008641">
    <property type="term" value="F:ubiquitin-like modifier activating enzyme activity"/>
    <property type="evidence" value="ECO:0007669"/>
    <property type="project" value="InterPro"/>
</dbReference>
<feature type="domain" description="THIF-type NAD/FAD binding fold" evidence="1">
    <location>
        <begin position="288"/>
        <end position="472"/>
    </location>
</feature>
<dbReference type="EMBL" id="FRCK01000014">
    <property type="protein sequence ID" value="SHM56802.1"/>
    <property type="molecule type" value="Genomic_DNA"/>
</dbReference>
<evidence type="ECO:0000313" key="2">
    <source>
        <dbReference type="EMBL" id="SHM56802.1"/>
    </source>
</evidence>
<protein>
    <submittedName>
        <fullName evidence="2">E2 family protein B</fullName>
    </submittedName>
</protein>
<dbReference type="OrthoDB" id="7516877at2"/>
<dbReference type="InterPro" id="IPR035985">
    <property type="entry name" value="Ubiquitin-activating_enz"/>
</dbReference>
<dbReference type="Gene3D" id="3.40.50.720">
    <property type="entry name" value="NAD(P)-binding Rossmann-like Domain"/>
    <property type="match status" value="1"/>
</dbReference>
<dbReference type="RefSeq" id="WP_073068569.1">
    <property type="nucleotide sequence ID" value="NZ_FRCK01000014.1"/>
</dbReference>
<dbReference type="GO" id="GO:0061503">
    <property type="term" value="F:tRNA threonylcarbamoyladenosine dehydratase"/>
    <property type="evidence" value="ECO:0007669"/>
    <property type="project" value="TreeGrafter"/>
</dbReference>
<accession>A0A1M7JUR8</accession>
<dbReference type="GO" id="GO:0061504">
    <property type="term" value="P:cyclic threonylcarbamoyladenosine biosynthetic process"/>
    <property type="evidence" value="ECO:0007669"/>
    <property type="project" value="TreeGrafter"/>
</dbReference>
<dbReference type="InterPro" id="IPR016135">
    <property type="entry name" value="UBQ-conjugating_enzyme/RWD"/>
</dbReference>
<proteinExistence type="predicted"/>
<dbReference type="SUPFAM" id="SSF69572">
    <property type="entry name" value="Activating enzymes of the ubiquitin-like proteins"/>
    <property type="match status" value="1"/>
</dbReference>
<dbReference type="Proteomes" id="UP000184444">
    <property type="component" value="Unassembled WGS sequence"/>
</dbReference>
<name>A0A1M7JUR8_9RHOB</name>
<dbReference type="PANTHER" id="PTHR43267">
    <property type="entry name" value="TRNA THREONYLCARBAMOYLADENOSINE DEHYDRATASE"/>
    <property type="match status" value="1"/>
</dbReference>
<sequence>MIWWLEDPARAHAERRGVAELAEQAGWLGNVRWYLTDGAALSVDFDVEHEGEVIPLTMTYSGFHPNAPPTVVPRDGARLSGHQYGDGGSLCLEFRADNWTAEITGAMMVESAYRLLANERGAAPREVPSAHRVSLGQSVRGTSFRFLVTQAANERLRHIEPGRCVEIGLVEKLQMGVVTTTVTEVDGSPWIGAWPAGVPGTSRRCYAVRLPLGVPIPSPTKEGVASLLNHLGLDALRKRVVEPGEDMDFVILTSEEPAHFAVFDGAGDRHFCRSRTLMVQPIEPRVPDSYAALAGKSIGLVGCGSLGSKVAVMLLRAGLRRFTLVDDDILMEANLARNELAAPAVGVHKVDALRARLVEVAGEVEVSTRRVALGGQESAESTESVMSVLQACDVIVDATADPVCFNFCAAVARAGQKPMVWGEVFGGGIGGLVARVRPGHEPEPQAARNQIVGWCNAHGVAAPLASAAAPYAGTAGNEAPLLADDAEVAIVAGHVARLTIDVLVHPDESAFPSPAYAVGLSQSWIFSAPFETWPIELIDAESWKIGRDVASMEQSLELLRELVPNAFDDHDQPTQ</sequence>
<dbReference type="InterPro" id="IPR000594">
    <property type="entry name" value="ThiF_NAD_FAD-bd"/>
</dbReference>
<gene>
    <name evidence="2" type="ORF">SAMN05444389_11410</name>
</gene>
<dbReference type="SUPFAM" id="SSF54495">
    <property type="entry name" value="UBC-like"/>
    <property type="match status" value="1"/>
</dbReference>
<dbReference type="Pfam" id="PF00899">
    <property type="entry name" value="ThiF"/>
    <property type="match status" value="1"/>
</dbReference>
<dbReference type="AlphaFoldDB" id="A0A1M7JUR8"/>
<keyword evidence="3" id="KW-1185">Reference proteome</keyword>
<reference evidence="3" key="1">
    <citation type="submission" date="2016-11" db="EMBL/GenBank/DDBJ databases">
        <authorList>
            <person name="Varghese N."/>
            <person name="Submissions S."/>
        </authorList>
    </citation>
    <scope>NUCLEOTIDE SEQUENCE [LARGE SCALE GENOMIC DNA]</scope>
    <source>
        <strain evidence="3">DSM 6637</strain>
    </source>
</reference>
<organism evidence="2 3">
    <name type="scientific">Paracoccus solventivorans</name>
    <dbReference type="NCBI Taxonomy" id="53463"/>
    <lineage>
        <taxon>Bacteria</taxon>
        <taxon>Pseudomonadati</taxon>
        <taxon>Pseudomonadota</taxon>
        <taxon>Alphaproteobacteria</taxon>
        <taxon>Rhodobacterales</taxon>
        <taxon>Paracoccaceae</taxon>
        <taxon>Paracoccus</taxon>
    </lineage>
</organism>
<dbReference type="PANTHER" id="PTHR43267:SF1">
    <property type="entry name" value="TRNA THREONYLCARBAMOYLADENOSINE DEHYDRATASE"/>
    <property type="match status" value="1"/>
</dbReference>
<dbReference type="InterPro" id="IPR045886">
    <property type="entry name" value="ThiF/MoeB/HesA"/>
</dbReference>
<evidence type="ECO:0000259" key="1">
    <source>
        <dbReference type="Pfam" id="PF00899"/>
    </source>
</evidence>